<evidence type="ECO:0000256" key="8">
    <source>
        <dbReference type="ARBA" id="ARBA00022759"/>
    </source>
</evidence>
<reference evidence="12 13" key="1">
    <citation type="submission" date="2018-09" db="EMBL/GenBank/DDBJ databases">
        <title>Characterization and complete genomic analysis of VspSw_1.</title>
        <authorList>
            <person name="Chen L."/>
        </authorList>
    </citation>
    <scope>NUCLEOTIDE SEQUENCE [LARGE SCALE GENOMIC DNA]</scope>
</reference>
<evidence type="ECO:0000256" key="6">
    <source>
        <dbReference type="ARBA" id="ARBA00022722"/>
    </source>
</evidence>
<dbReference type="InterPro" id="IPR050092">
    <property type="entry name" value="RNase_H"/>
</dbReference>
<dbReference type="GO" id="GO:0043137">
    <property type="term" value="P:DNA replication, removal of RNA primer"/>
    <property type="evidence" value="ECO:0007669"/>
    <property type="project" value="TreeGrafter"/>
</dbReference>
<keyword evidence="10" id="KW-0460">Magnesium</keyword>
<protein>
    <recommendedName>
        <fullName evidence="5">ribonuclease H</fullName>
        <ecNumber evidence="5">3.1.26.4</ecNumber>
    </recommendedName>
</protein>
<dbReference type="InterPro" id="IPR022892">
    <property type="entry name" value="RNaseHI"/>
</dbReference>
<evidence type="ECO:0000256" key="1">
    <source>
        <dbReference type="ARBA" id="ARBA00000077"/>
    </source>
</evidence>
<dbReference type="EMBL" id="MH925094">
    <property type="protein sequence ID" value="QAY02111.1"/>
    <property type="molecule type" value="Genomic_DNA"/>
</dbReference>
<dbReference type="InterPro" id="IPR012337">
    <property type="entry name" value="RNaseH-like_sf"/>
</dbReference>
<keyword evidence="9" id="KW-0378">Hydrolase</keyword>
<keyword evidence="13" id="KW-1185">Reference proteome</keyword>
<comment type="similarity">
    <text evidence="3">Belongs to the RNase H family.</text>
</comment>
<dbReference type="Pfam" id="PF00075">
    <property type="entry name" value="RNase_H"/>
    <property type="match status" value="1"/>
</dbReference>
<evidence type="ECO:0000256" key="2">
    <source>
        <dbReference type="ARBA" id="ARBA00001946"/>
    </source>
</evidence>
<evidence type="ECO:0000256" key="9">
    <source>
        <dbReference type="ARBA" id="ARBA00022801"/>
    </source>
</evidence>
<organism evidence="12 13">
    <name type="scientific">Vibrio phage VspSw_1</name>
    <dbReference type="NCBI Taxonomy" id="2484249"/>
    <lineage>
        <taxon>Viruses</taxon>
        <taxon>Duplodnaviria</taxon>
        <taxon>Heunggongvirae</taxon>
        <taxon>Uroviricota</taxon>
        <taxon>Caudoviricetes</taxon>
        <taxon>Demerecviridae</taxon>
        <taxon>Pogseptimavirus</taxon>
        <taxon>Pogseptimavirus VspSw1</taxon>
    </lineage>
</organism>
<comment type="catalytic activity">
    <reaction evidence="1">
        <text>Endonucleolytic cleavage to 5'-phosphomonoester.</text>
        <dbReference type="EC" id="3.1.26.4"/>
    </reaction>
</comment>
<proteinExistence type="inferred from homology"/>
<accession>A0A411BKF6</accession>
<sequence length="166" mass="18863">MYYVFTDGGARGNGKGVSAWAMVVYDKNEVRVGSKSEGFGSNFGYTNNFTELTAVLRALEWAKKAKVKVSIRTDSNYVKQGINEWMPKWIKNHWRTSANKPVKNVELWRPIYHLYKELGDMVEVIHVPGHATGNSFNAVGNRAADALCNLAMDEKEAYEWMYSQED</sequence>
<dbReference type="PANTHER" id="PTHR10642">
    <property type="entry name" value="RIBONUCLEASE H1"/>
    <property type="match status" value="1"/>
</dbReference>
<name>A0A411BKF6_9CAUD</name>
<dbReference type="GO" id="GO:0003676">
    <property type="term" value="F:nucleic acid binding"/>
    <property type="evidence" value="ECO:0007669"/>
    <property type="project" value="InterPro"/>
</dbReference>
<dbReference type="Proteomes" id="UP000290327">
    <property type="component" value="Segment"/>
</dbReference>
<gene>
    <name evidence="12" type="ORF">VspSw1_38</name>
</gene>
<dbReference type="InterPro" id="IPR002156">
    <property type="entry name" value="RNaseH_domain"/>
</dbReference>
<dbReference type="EC" id="3.1.26.4" evidence="5"/>
<comment type="cofactor">
    <cofactor evidence="2">
        <name>Mg(2+)</name>
        <dbReference type="ChEBI" id="CHEBI:18420"/>
    </cofactor>
</comment>
<dbReference type="PROSITE" id="PS50879">
    <property type="entry name" value="RNASE_H_1"/>
    <property type="match status" value="1"/>
</dbReference>
<dbReference type="GO" id="GO:0046872">
    <property type="term" value="F:metal ion binding"/>
    <property type="evidence" value="ECO:0007669"/>
    <property type="project" value="UniProtKB-KW"/>
</dbReference>
<dbReference type="Gene3D" id="3.30.420.10">
    <property type="entry name" value="Ribonuclease H-like superfamily/Ribonuclease H"/>
    <property type="match status" value="1"/>
</dbReference>
<evidence type="ECO:0000256" key="3">
    <source>
        <dbReference type="ARBA" id="ARBA00005300"/>
    </source>
</evidence>
<evidence type="ECO:0000256" key="5">
    <source>
        <dbReference type="ARBA" id="ARBA00012180"/>
    </source>
</evidence>
<dbReference type="PANTHER" id="PTHR10642:SF26">
    <property type="entry name" value="RIBONUCLEASE H1"/>
    <property type="match status" value="1"/>
</dbReference>
<evidence type="ECO:0000256" key="4">
    <source>
        <dbReference type="ARBA" id="ARBA00011245"/>
    </source>
</evidence>
<keyword evidence="6" id="KW-0540">Nuclease</keyword>
<evidence type="ECO:0000313" key="13">
    <source>
        <dbReference type="Proteomes" id="UP000290327"/>
    </source>
</evidence>
<evidence type="ECO:0000256" key="10">
    <source>
        <dbReference type="ARBA" id="ARBA00022842"/>
    </source>
</evidence>
<dbReference type="CDD" id="cd09278">
    <property type="entry name" value="RNase_HI_prokaryote_like"/>
    <property type="match status" value="1"/>
</dbReference>
<comment type="subunit">
    <text evidence="4">Monomer.</text>
</comment>
<keyword evidence="8" id="KW-0255">Endonuclease</keyword>
<keyword evidence="7" id="KW-0479">Metal-binding</keyword>
<feature type="domain" description="RNase H type-1" evidence="11">
    <location>
        <begin position="1"/>
        <end position="153"/>
    </location>
</feature>
<evidence type="ECO:0000313" key="12">
    <source>
        <dbReference type="EMBL" id="QAY02111.1"/>
    </source>
</evidence>
<dbReference type="InterPro" id="IPR036397">
    <property type="entry name" value="RNaseH_sf"/>
</dbReference>
<dbReference type="GO" id="GO:0004523">
    <property type="term" value="F:RNA-DNA hybrid ribonuclease activity"/>
    <property type="evidence" value="ECO:0007669"/>
    <property type="project" value="UniProtKB-EC"/>
</dbReference>
<evidence type="ECO:0000259" key="11">
    <source>
        <dbReference type="PROSITE" id="PS50879"/>
    </source>
</evidence>
<dbReference type="SUPFAM" id="SSF53098">
    <property type="entry name" value="Ribonuclease H-like"/>
    <property type="match status" value="1"/>
</dbReference>
<evidence type="ECO:0000256" key="7">
    <source>
        <dbReference type="ARBA" id="ARBA00022723"/>
    </source>
</evidence>